<accession>A0A1Y2ESE2</accession>
<feature type="chain" id="PRO_5012169286" description="SH3 domain-containing protein" evidence="5">
    <location>
        <begin position="21"/>
        <end position="329"/>
    </location>
</feature>
<dbReference type="AlphaFoldDB" id="A0A1Y2ESE2"/>
<evidence type="ECO:0000313" key="8">
    <source>
        <dbReference type="Proteomes" id="UP000193920"/>
    </source>
</evidence>
<feature type="domain" description="SH3" evidence="6">
    <location>
        <begin position="211"/>
        <end position="272"/>
    </location>
</feature>
<evidence type="ECO:0000256" key="2">
    <source>
        <dbReference type="PROSITE-ProRule" id="PRU00192"/>
    </source>
</evidence>
<gene>
    <name evidence="7" type="ORF">LY90DRAFT_153036</name>
</gene>
<proteinExistence type="predicted"/>
<dbReference type="STRING" id="1754190.A0A1Y2ESE2"/>
<keyword evidence="1 2" id="KW-0728">SH3 domain</keyword>
<keyword evidence="4" id="KW-1133">Transmembrane helix</keyword>
<feature type="compositionally biased region" description="Low complexity" evidence="3">
    <location>
        <begin position="47"/>
        <end position="77"/>
    </location>
</feature>
<name>A0A1Y2ESE2_9FUNG</name>
<feature type="compositionally biased region" description="Low complexity" evidence="3">
    <location>
        <begin position="93"/>
        <end position="110"/>
    </location>
</feature>
<evidence type="ECO:0000256" key="5">
    <source>
        <dbReference type="SAM" id="SignalP"/>
    </source>
</evidence>
<feature type="signal peptide" evidence="5">
    <location>
        <begin position="1"/>
        <end position="20"/>
    </location>
</feature>
<feature type="region of interest" description="Disordered" evidence="3">
    <location>
        <begin position="31"/>
        <end position="138"/>
    </location>
</feature>
<dbReference type="SMART" id="SM00326">
    <property type="entry name" value="SH3"/>
    <property type="match status" value="1"/>
</dbReference>
<feature type="transmembrane region" description="Helical" evidence="4">
    <location>
        <begin position="140"/>
        <end position="158"/>
    </location>
</feature>
<evidence type="ECO:0000256" key="1">
    <source>
        <dbReference type="ARBA" id="ARBA00022443"/>
    </source>
</evidence>
<organism evidence="7 8">
    <name type="scientific">Neocallimastix californiae</name>
    <dbReference type="NCBI Taxonomy" id="1754190"/>
    <lineage>
        <taxon>Eukaryota</taxon>
        <taxon>Fungi</taxon>
        <taxon>Fungi incertae sedis</taxon>
        <taxon>Chytridiomycota</taxon>
        <taxon>Chytridiomycota incertae sedis</taxon>
        <taxon>Neocallimastigomycetes</taxon>
        <taxon>Neocallimastigales</taxon>
        <taxon>Neocallimastigaceae</taxon>
        <taxon>Neocallimastix</taxon>
    </lineage>
</organism>
<comment type="caution">
    <text evidence="7">The sequence shown here is derived from an EMBL/GenBank/DDBJ whole genome shotgun (WGS) entry which is preliminary data.</text>
</comment>
<keyword evidence="4" id="KW-0812">Transmembrane</keyword>
<dbReference type="PROSITE" id="PS50002">
    <property type="entry name" value="SH3"/>
    <property type="match status" value="1"/>
</dbReference>
<dbReference type="Gene3D" id="2.30.30.40">
    <property type="entry name" value="SH3 Domains"/>
    <property type="match status" value="1"/>
</dbReference>
<sequence length="329" mass="36021">MNSITFVALFVVAIISSVFAQYGNPAPFNPIGQANPQQVPPVPPVQPSQFPSQPVQPIQPVQPVQPVQPIQPQQQSQPVPPAQQPQVPPQPVQPEQQPSVQPPTQKEQPVQPTPPVQPPTENPLEEAVPGEKKNEGSSHAGTLAVTGVAFALIAGVGYKNYRKDSKFKLPELPVFIGNNTPKEDPNNNKEVVVEMEVLLSESSSAENYSLAKNRAYKCMVSWTPKQSDEIILRRGDLVCVKECFNDGYTLGRNLSTKFDGVFPTCCLCRPEQNIIGSELVKNGKFTAIPKRVTSKGRKERRARRASRGVSFLSSVPGWNKNGFTSVPQF</sequence>
<evidence type="ECO:0000313" key="7">
    <source>
        <dbReference type="EMBL" id="ORY74447.1"/>
    </source>
</evidence>
<reference evidence="7 8" key="1">
    <citation type="submission" date="2016-08" db="EMBL/GenBank/DDBJ databases">
        <title>A Parts List for Fungal Cellulosomes Revealed by Comparative Genomics.</title>
        <authorList>
            <consortium name="DOE Joint Genome Institute"/>
            <person name="Haitjema C.H."/>
            <person name="Gilmore S.P."/>
            <person name="Henske J.K."/>
            <person name="Solomon K.V."/>
            <person name="De Groot R."/>
            <person name="Kuo A."/>
            <person name="Mondo S.J."/>
            <person name="Salamov A.A."/>
            <person name="Labutti K."/>
            <person name="Zhao Z."/>
            <person name="Chiniquy J."/>
            <person name="Barry K."/>
            <person name="Brewer H.M."/>
            <person name="Purvine S.O."/>
            <person name="Wright A.T."/>
            <person name="Boxma B."/>
            <person name="Van Alen T."/>
            <person name="Hackstein J.H."/>
            <person name="Baker S.E."/>
            <person name="Grigoriev I.V."/>
            <person name="O'Malley M.A."/>
        </authorList>
    </citation>
    <scope>NUCLEOTIDE SEQUENCE [LARGE SCALE GENOMIC DNA]</scope>
    <source>
        <strain evidence="7 8">G1</strain>
    </source>
</reference>
<protein>
    <recommendedName>
        <fullName evidence="6">SH3 domain-containing protein</fullName>
    </recommendedName>
</protein>
<feature type="compositionally biased region" description="Pro residues" evidence="3">
    <location>
        <begin position="111"/>
        <end position="121"/>
    </location>
</feature>
<dbReference type="Proteomes" id="UP000193920">
    <property type="component" value="Unassembled WGS sequence"/>
</dbReference>
<dbReference type="OrthoDB" id="2145836at2759"/>
<dbReference type="EMBL" id="MCOG01000029">
    <property type="protein sequence ID" value="ORY74447.1"/>
    <property type="molecule type" value="Genomic_DNA"/>
</dbReference>
<dbReference type="PRINTS" id="PR01217">
    <property type="entry name" value="PRICHEXTENSN"/>
</dbReference>
<dbReference type="SUPFAM" id="SSF50044">
    <property type="entry name" value="SH3-domain"/>
    <property type="match status" value="1"/>
</dbReference>
<dbReference type="InterPro" id="IPR001452">
    <property type="entry name" value="SH3_domain"/>
</dbReference>
<evidence type="ECO:0000256" key="3">
    <source>
        <dbReference type="SAM" id="MobiDB-lite"/>
    </source>
</evidence>
<dbReference type="InterPro" id="IPR036028">
    <property type="entry name" value="SH3-like_dom_sf"/>
</dbReference>
<keyword evidence="5" id="KW-0732">Signal</keyword>
<evidence type="ECO:0000256" key="4">
    <source>
        <dbReference type="SAM" id="Phobius"/>
    </source>
</evidence>
<keyword evidence="8" id="KW-1185">Reference proteome</keyword>
<keyword evidence="4" id="KW-0472">Membrane</keyword>
<evidence type="ECO:0000259" key="6">
    <source>
        <dbReference type="PROSITE" id="PS50002"/>
    </source>
</evidence>
<feature type="compositionally biased region" description="Pro residues" evidence="3">
    <location>
        <begin position="78"/>
        <end position="92"/>
    </location>
</feature>